<dbReference type="PANTHER" id="PTHR45024">
    <property type="entry name" value="DEHYDROGENASES, SHORT CHAIN"/>
    <property type="match status" value="1"/>
</dbReference>
<dbReference type="PANTHER" id="PTHR45024:SF2">
    <property type="entry name" value="SCP2 DOMAIN-CONTAINING PROTEIN"/>
    <property type="match status" value="1"/>
</dbReference>
<dbReference type="SUPFAM" id="SSF51735">
    <property type="entry name" value="NAD(P)-binding Rossmann-fold domains"/>
    <property type="match status" value="1"/>
</dbReference>
<evidence type="ECO:0000313" key="6">
    <source>
        <dbReference type="Proteomes" id="UP000297890"/>
    </source>
</evidence>
<evidence type="ECO:0000259" key="4">
    <source>
        <dbReference type="SMART" id="SM00822"/>
    </source>
</evidence>
<comment type="similarity">
    <text evidence="1 3">Belongs to the short-chain dehydrogenases/reductases (SDR) family.</text>
</comment>
<dbReference type="PRINTS" id="PR00081">
    <property type="entry name" value="GDHRDH"/>
</dbReference>
<name>A0A4Z0FD18_9GAMM</name>
<dbReference type="InterPro" id="IPR057326">
    <property type="entry name" value="KR_dom"/>
</dbReference>
<evidence type="ECO:0000256" key="1">
    <source>
        <dbReference type="ARBA" id="ARBA00006484"/>
    </source>
</evidence>
<gene>
    <name evidence="5" type="ORF">E4680_01875</name>
</gene>
<dbReference type="SMART" id="SM00822">
    <property type="entry name" value="PKS_KR"/>
    <property type="match status" value="1"/>
</dbReference>
<dbReference type="InterPro" id="IPR051687">
    <property type="entry name" value="Peroxisomal_Beta-Oxidation"/>
</dbReference>
<accession>A0A4Z0FD18</accession>
<proteinExistence type="inferred from homology"/>
<keyword evidence="2" id="KW-0560">Oxidoreductase</keyword>
<dbReference type="InterPro" id="IPR002347">
    <property type="entry name" value="SDR_fam"/>
</dbReference>
<reference evidence="5 6" key="1">
    <citation type="journal article" date="2019" name="ISME J.">
        <title>Candidatus Macondimonas diazotrophica, a novel gammaproteobacterial genus dominating crude-oil-contaminated coastal sediments.</title>
        <authorList>
            <person name="Karthikeyan S."/>
            <person name="Konstantinidis K."/>
        </authorList>
    </citation>
    <scope>NUCLEOTIDE SEQUENCE [LARGE SCALE GENOMIC DNA]</scope>
    <source>
        <strain evidence="5 6">KTK01</strain>
    </source>
</reference>
<keyword evidence="6" id="KW-1185">Reference proteome</keyword>
<evidence type="ECO:0000313" key="5">
    <source>
        <dbReference type="EMBL" id="TFZ83754.1"/>
    </source>
</evidence>
<dbReference type="Pfam" id="PF00106">
    <property type="entry name" value="adh_short"/>
    <property type="match status" value="1"/>
</dbReference>
<dbReference type="CDD" id="cd05353">
    <property type="entry name" value="hydroxyacyl-CoA-like_DH_SDR_c-like"/>
    <property type="match status" value="1"/>
</dbReference>
<dbReference type="AlphaFoldDB" id="A0A4Z0FD18"/>
<evidence type="ECO:0000256" key="2">
    <source>
        <dbReference type="ARBA" id="ARBA00023002"/>
    </source>
</evidence>
<dbReference type="PRINTS" id="PR00080">
    <property type="entry name" value="SDRFAMILY"/>
</dbReference>
<dbReference type="GO" id="GO:0016491">
    <property type="term" value="F:oxidoreductase activity"/>
    <property type="evidence" value="ECO:0007669"/>
    <property type="project" value="UniProtKB-KW"/>
</dbReference>
<dbReference type="Gene3D" id="3.40.50.720">
    <property type="entry name" value="NAD(P)-binding Rossmann-like Domain"/>
    <property type="match status" value="1"/>
</dbReference>
<dbReference type="InterPro" id="IPR036291">
    <property type="entry name" value="NAD(P)-bd_dom_sf"/>
</dbReference>
<evidence type="ECO:0000256" key="3">
    <source>
        <dbReference type="RuleBase" id="RU000363"/>
    </source>
</evidence>
<sequence>MSDMLRYDGRVAVVTGGGNGLGRAHAMLLASRGAKVVVNDLGGAVDGSGSSATAAERVVAEIVEAGGEAVADRNSVSTVEGGQAIIKTALDAFGRVDIVVNNAGILRDKSFKNMSPEFLDPVLDVHLKGAFWVTQAAWELMREQKYGRIVNTSSAAGIFGNFGQTNYGAAKMGIVGFTNVLKQEGQKYNIKANVLAPGAKTRMTEELMGPMATQFRMEPELVSPIVAYLCHESCKVNGEIYSAAAGRVGRIFIGATKGVFNPDSMTIEYIRDHFDEIRDTEGYIIPGSAMEEMGLLMKAKK</sequence>
<dbReference type="EMBL" id="SRIO01000002">
    <property type="protein sequence ID" value="TFZ83754.1"/>
    <property type="molecule type" value="Genomic_DNA"/>
</dbReference>
<feature type="domain" description="Ketoreductase" evidence="4">
    <location>
        <begin position="10"/>
        <end position="186"/>
    </location>
</feature>
<dbReference type="OrthoDB" id="9804774at2"/>
<dbReference type="Proteomes" id="UP000297890">
    <property type="component" value="Unassembled WGS sequence"/>
</dbReference>
<organism evidence="5 6">
    <name type="scientific">Candidatus Macondimonas diazotrophica</name>
    <dbReference type="NCBI Taxonomy" id="2305248"/>
    <lineage>
        <taxon>Bacteria</taxon>
        <taxon>Pseudomonadati</taxon>
        <taxon>Pseudomonadota</taxon>
        <taxon>Gammaproteobacteria</taxon>
        <taxon>Chromatiales</taxon>
        <taxon>Ectothiorhodospiraceae</taxon>
        <taxon>Candidatus Macondimonas</taxon>
    </lineage>
</organism>
<comment type="caution">
    <text evidence="5">The sequence shown here is derived from an EMBL/GenBank/DDBJ whole genome shotgun (WGS) entry which is preliminary data.</text>
</comment>
<protein>
    <submittedName>
        <fullName evidence="5">SDR family oxidoreductase</fullName>
    </submittedName>
</protein>